<feature type="region of interest" description="Disordered" evidence="4">
    <location>
        <begin position="166"/>
        <end position="191"/>
    </location>
</feature>
<dbReference type="InterPro" id="IPR036034">
    <property type="entry name" value="PDZ_sf"/>
</dbReference>
<evidence type="ECO:0000313" key="6">
    <source>
        <dbReference type="EMBL" id="ABG03378.1"/>
    </source>
</evidence>
<dbReference type="HOGENOM" id="CLU_494218_0_0_11"/>
<organism evidence="6 7">
    <name type="scientific">Rubrobacter xylanophilus (strain DSM 9941 / JCM 11954 / NBRC 16129 / PRD-1)</name>
    <dbReference type="NCBI Taxonomy" id="266117"/>
    <lineage>
        <taxon>Bacteria</taxon>
        <taxon>Bacillati</taxon>
        <taxon>Actinomycetota</taxon>
        <taxon>Rubrobacteria</taxon>
        <taxon>Rubrobacterales</taxon>
        <taxon>Rubrobacteraceae</taxon>
        <taxon>Rubrobacter</taxon>
    </lineage>
</organism>
<dbReference type="InterPro" id="IPR043504">
    <property type="entry name" value="Peptidase_S1_PA_chymotrypsin"/>
</dbReference>
<dbReference type="GO" id="GO:0006508">
    <property type="term" value="P:proteolysis"/>
    <property type="evidence" value="ECO:0007669"/>
    <property type="project" value="UniProtKB-KW"/>
</dbReference>
<keyword evidence="7" id="KW-1185">Reference proteome</keyword>
<dbReference type="PRINTS" id="PR00834">
    <property type="entry name" value="PROTEASES2C"/>
</dbReference>
<keyword evidence="5" id="KW-0732">Signal</keyword>
<dbReference type="PhylomeDB" id="Q1AZ00"/>
<dbReference type="GO" id="GO:0004252">
    <property type="term" value="F:serine-type endopeptidase activity"/>
    <property type="evidence" value="ECO:0007669"/>
    <property type="project" value="InterPro"/>
</dbReference>
<dbReference type="Gene3D" id="2.40.10.10">
    <property type="entry name" value="Trypsin-like serine proteases"/>
    <property type="match status" value="2"/>
</dbReference>
<keyword evidence="2" id="KW-0645">Protease</keyword>
<gene>
    <name evidence="6" type="ordered locus">Rxyl_0403</name>
</gene>
<sequence>MHRSWIATPLLALFLFAGACAGSREDAPDPGRGGDRGDPGGRDAAVSSIEDVRKATVYIEARGGAYDEGRGFGEVSYGSGSGFIVGDGGGSGKLVITNNHVVTGAGFLQVYLDGQDEPVDARVLGASECSDLALLELEGGGYPYLSWRTGDIDAGLGVRAAGYPADDVETGERPDYTITSGSINSTEADGETPWASVDSVLEHDVLIRPGNSGGPLVDENGRVVGVNYASRVDDEGRPTGPQLAIARDEARTIVDKLRQGDVESIGVNGEAFSLPEQEISGIRVTSVKTDSPAGRVGLRNAVIDPQSGEFAAFDVITEIEGTRLGEGGTMEEYCNILRQHEPDDRLSIQAVRVEENGDVSLMEGALNGEELAVVETIPAQTDAGGEPQGGFVSLTDDTGTLTMEVPAAWSDVRTGGSLKLDGESLGPAMLASTDAQRWIDTFEVPGVYFAASSRLAERFPENPVEQILDLPEYDFSGTCRYEGREGYQDSKFTGAVDTYTGCDGTDNAFQIYAATPPDGSYVVVLQAVITSEADLDGLQRTLATFDVLQQP</sequence>
<feature type="compositionally biased region" description="Polar residues" evidence="4">
    <location>
        <begin position="177"/>
        <end position="187"/>
    </location>
</feature>
<dbReference type="InterPro" id="IPR009003">
    <property type="entry name" value="Peptidase_S1_PA"/>
</dbReference>
<dbReference type="PROSITE" id="PS51257">
    <property type="entry name" value="PROKAR_LIPOPROTEIN"/>
    <property type="match status" value="1"/>
</dbReference>
<comment type="similarity">
    <text evidence="1">Belongs to the peptidase S1C family.</text>
</comment>
<evidence type="ECO:0000313" key="7">
    <source>
        <dbReference type="Proteomes" id="UP000006637"/>
    </source>
</evidence>
<dbReference type="PANTHER" id="PTHR43343:SF3">
    <property type="entry name" value="PROTEASE DO-LIKE 8, CHLOROPLASTIC"/>
    <property type="match status" value="1"/>
</dbReference>
<dbReference type="Pfam" id="PF13365">
    <property type="entry name" value="Trypsin_2"/>
    <property type="match status" value="1"/>
</dbReference>
<dbReference type="InterPro" id="IPR001940">
    <property type="entry name" value="Peptidase_S1C"/>
</dbReference>
<dbReference type="SUPFAM" id="SSF50494">
    <property type="entry name" value="Trypsin-like serine proteases"/>
    <property type="match status" value="1"/>
</dbReference>
<dbReference type="KEGG" id="rxy:Rxyl_0403"/>
<dbReference type="eggNOG" id="COG0265">
    <property type="taxonomic scope" value="Bacteria"/>
</dbReference>
<evidence type="ECO:0000256" key="5">
    <source>
        <dbReference type="SAM" id="SignalP"/>
    </source>
</evidence>
<evidence type="ECO:0000256" key="4">
    <source>
        <dbReference type="SAM" id="MobiDB-lite"/>
    </source>
</evidence>
<dbReference type="InterPro" id="IPR051201">
    <property type="entry name" value="Chloro_Bact_Ser_Proteases"/>
</dbReference>
<feature type="signal peptide" evidence="5">
    <location>
        <begin position="1"/>
        <end position="21"/>
    </location>
</feature>
<dbReference type="Proteomes" id="UP000006637">
    <property type="component" value="Chromosome"/>
</dbReference>
<evidence type="ECO:0000256" key="1">
    <source>
        <dbReference type="ARBA" id="ARBA00010541"/>
    </source>
</evidence>
<dbReference type="Gene3D" id="2.30.42.10">
    <property type="match status" value="1"/>
</dbReference>
<dbReference type="PANTHER" id="PTHR43343">
    <property type="entry name" value="PEPTIDASE S12"/>
    <property type="match status" value="1"/>
</dbReference>
<name>Q1AZ00_RUBXD</name>
<feature type="chain" id="PRO_5039504926" evidence="5">
    <location>
        <begin position="22"/>
        <end position="551"/>
    </location>
</feature>
<evidence type="ECO:0000256" key="2">
    <source>
        <dbReference type="ARBA" id="ARBA00022670"/>
    </source>
</evidence>
<dbReference type="RefSeq" id="WP_011563396.1">
    <property type="nucleotide sequence ID" value="NC_008148.1"/>
</dbReference>
<dbReference type="AlphaFoldDB" id="Q1AZ00"/>
<accession>Q1AZ00</accession>
<reference evidence="6 7" key="1">
    <citation type="submission" date="2006-06" db="EMBL/GenBank/DDBJ databases">
        <title>Complete sequence of Rubrobacter xylanophilus DSM 9941.</title>
        <authorList>
            <consortium name="US DOE Joint Genome Institute"/>
            <person name="Copeland A."/>
            <person name="Lucas S."/>
            <person name="Lapidus A."/>
            <person name="Barry K."/>
            <person name="Detter J.C."/>
            <person name="Glavina del Rio T."/>
            <person name="Hammon N."/>
            <person name="Israni S."/>
            <person name="Dalin E."/>
            <person name="Tice H."/>
            <person name="Pitluck S."/>
            <person name="Munk A.C."/>
            <person name="Brettin T."/>
            <person name="Bruce D."/>
            <person name="Han C."/>
            <person name="Tapia R."/>
            <person name="Gilna P."/>
            <person name="Schmutz J."/>
            <person name="Larimer F."/>
            <person name="Land M."/>
            <person name="Hauser L."/>
            <person name="Kyrpides N."/>
            <person name="Lykidis A."/>
            <person name="da Costa M.S."/>
            <person name="Rainey F.A."/>
            <person name="Empadinhas N."/>
            <person name="Jolivet E."/>
            <person name="Battista J.R."/>
            <person name="Richardson P."/>
        </authorList>
    </citation>
    <scope>NUCLEOTIDE SEQUENCE [LARGE SCALE GENOMIC DNA]</scope>
    <source>
        <strain evidence="7">DSM 9941 / NBRC 16129 / PRD-1</strain>
    </source>
</reference>
<dbReference type="OrthoDB" id="9758917at2"/>
<protein>
    <submittedName>
        <fullName evidence="6">Peptidase S1 and S6, chymotrypsin/Hap</fullName>
    </submittedName>
</protein>
<evidence type="ECO:0000256" key="3">
    <source>
        <dbReference type="ARBA" id="ARBA00022801"/>
    </source>
</evidence>
<dbReference type="EMBL" id="CP000386">
    <property type="protein sequence ID" value="ABG03378.1"/>
    <property type="molecule type" value="Genomic_DNA"/>
</dbReference>
<keyword evidence="3" id="KW-0378">Hydrolase</keyword>
<dbReference type="SUPFAM" id="SSF50156">
    <property type="entry name" value="PDZ domain-like"/>
    <property type="match status" value="1"/>
</dbReference>
<feature type="compositionally biased region" description="Basic and acidic residues" evidence="4">
    <location>
        <begin position="24"/>
        <end position="41"/>
    </location>
</feature>
<proteinExistence type="inferred from homology"/>
<dbReference type="STRING" id="266117.Rxyl_0403"/>
<feature type="region of interest" description="Disordered" evidence="4">
    <location>
        <begin position="24"/>
        <end position="44"/>
    </location>
</feature>